<dbReference type="GO" id="GO:0046872">
    <property type="term" value="F:metal ion binding"/>
    <property type="evidence" value="ECO:0007669"/>
    <property type="project" value="UniProtKB-KW"/>
</dbReference>
<keyword evidence="6" id="KW-0687">Ribonucleoprotein</keyword>
<dbReference type="PANTHER" id="PTHR14202">
    <property type="entry name" value="60 KDA RIBONUCLEOPROTEIN SSA/RO"/>
    <property type="match status" value="1"/>
</dbReference>
<gene>
    <name evidence="8" type="ORF">WA026_004165</name>
</gene>
<evidence type="ECO:0000313" key="8">
    <source>
        <dbReference type="EMBL" id="KAK9879311.1"/>
    </source>
</evidence>
<proteinExistence type="inferred from homology"/>
<comment type="subcellular location">
    <subcellularLocation>
        <location evidence="1">Cytoplasm</location>
    </subcellularLocation>
</comment>
<comment type="caution">
    <text evidence="8">The sequence shown here is derived from an EMBL/GenBank/DDBJ whole genome shotgun (WGS) entry which is preliminary data.</text>
</comment>
<organism evidence="8 9">
    <name type="scientific">Henosepilachna vigintioctopunctata</name>
    <dbReference type="NCBI Taxonomy" id="420089"/>
    <lineage>
        <taxon>Eukaryota</taxon>
        <taxon>Metazoa</taxon>
        <taxon>Ecdysozoa</taxon>
        <taxon>Arthropoda</taxon>
        <taxon>Hexapoda</taxon>
        <taxon>Insecta</taxon>
        <taxon>Pterygota</taxon>
        <taxon>Neoptera</taxon>
        <taxon>Endopterygota</taxon>
        <taxon>Coleoptera</taxon>
        <taxon>Polyphaga</taxon>
        <taxon>Cucujiformia</taxon>
        <taxon>Coccinelloidea</taxon>
        <taxon>Coccinellidae</taxon>
        <taxon>Epilachninae</taxon>
        <taxon>Epilachnini</taxon>
        <taxon>Henosepilachna</taxon>
    </lineage>
</organism>
<dbReference type="PANTHER" id="PTHR14202:SF0">
    <property type="entry name" value="RNA-BINDING PROTEIN RO60"/>
    <property type="match status" value="1"/>
</dbReference>
<keyword evidence="9" id="KW-1185">Reference proteome</keyword>
<evidence type="ECO:0000256" key="2">
    <source>
        <dbReference type="ARBA" id="ARBA00007814"/>
    </source>
</evidence>
<dbReference type="InterPro" id="IPR008858">
    <property type="entry name" value="TROVE_dom"/>
</dbReference>
<keyword evidence="3" id="KW-0963">Cytoplasm</keyword>
<feature type="domain" description="TROVE" evidence="7">
    <location>
        <begin position="1"/>
        <end position="375"/>
    </location>
</feature>
<dbReference type="Gene3D" id="3.40.50.410">
    <property type="entry name" value="von Willebrand factor, type A domain"/>
    <property type="match status" value="1"/>
</dbReference>
<dbReference type="InterPro" id="IPR056800">
    <property type="entry name" value="vWA_Ro60"/>
</dbReference>
<dbReference type="Pfam" id="PF25045">
    <property type="entry name" value="vWA_Ro60"/>
    <property type="match status" value="1"/>
</dbReference>
<keyword evidence="4" id="KW-0479">Metal-binding</keyword>
<dbReference type="GO" id="GO:0003723">
    <property type="term" value="F:RNA binding"/>
    <property type="evidence" value="ECO:0007669"/>
    <property type="project" value="UniProtKB-KW"/>
</dbReference>
<name>A0AAW1U6P6_9CUCU</name>
<accession>A0AAW1U6P6</accession>
<evidence type="ECO:0000256" key="6">
    <source>
        <dbReference type="ARBA" id="ARBA00023274"/>
    </source>
</evidence>
<evidence type="ECO:0000256" key="3">
    <source>
        <dbReference type="ARBA" id="ARBA00022490"/>
    </source>
</evidence>
<evidence type="ECO:0000256" key="5">
    <source>
        <dbReference type="ARBA" id="ARBA00022884"/>
    </source>
</evidence>
<comment type="similarity">
    <text evidence="2">Belongs to the Ro 60 kDa family.</text>
</comment>
<evidence type="ECO:0000313" key="9">
    <source>
        <dbReference type="Proteomes" id="UP001431783"/>
    </source>
</evidence>
<dbReference type="InterPro" id="IPR037214">
    <property type="entry name" value="TROVE_dom_sf"/>
</dbReference>
<dbReference type="EMBL" id="JARQZJ010000061">
    <property type="protein sequence ID" value="KAK9879311.1"/>
    <property type="molecule type" value="Genomic_DNA"/>
</dbReference>
<dbReference type="PROSITE" id="PS50988">
    <property type="entry name" value="TROVE"/>
    <property type="match status" value="1"/>
</dbReference>
<evidence type="ECO:0000256" key="4">
    <source>
        <dbReference type="ARBA" id="ARBA00022723"/>
    </source>
</evidence>
<protein>
    <recommendedName>
        <fullName evidence="7">TROVE domain-containing protein</fullName>
    </recommendedName>
</protein>
<dbReference type="AlphaFoldDB" id="A0AAW1U6P6"/>
<dbReference type="SUPFAM" id="SSF140864">
    <property type="entry name" value="TROVE domain-like"/>
    <property type="match status" value="1"/>
</dbReference>
<dbReference type="GO" id="GO:1990904">
    <property type="term" value="C:ribonucleoprotein complex"/>
    <property type="evidence" value="ECO:0007669"/>
    <property type="project" value="UniProtKB-KW"/>
</dbReference>
<sequence length="562" mass="64668">MSASKKKAMKLSLEKLDRFIFLTHVEGRYISGNPEKYILKDVSEHLEFLKTLLLNLRGTIIFLQHLKSLSPIAPRRVTLFYILAYALLHSVGPEDHSMRNIILKTFLDICETDEELFKFISIYTKMTPHKNKVTSALGKAVSKYLKTKSSKQYIIAVGKAKGYHGWEYKDVIKLSHYKGETREKLIISTYVVRGLEHLKDLEAKEAKEIYDSLEKYERLRKTDDEDEASVLITELHANFSQVNSKFIKSQKVWSAIIPELSIQEVLRLLPKLDKNGLLEANSKVHTAVIKAITSKRNVELNELLPIDVFISMKDFEKGGKPLDPKLEQYLKSKSESSDVKEKIEKLRSKPKCSIVTSSLEECFKLSYQNLFNIFRPKKGKIMALALDVTQDTDLTCFKNKNITCLEAQLFLALYYAKMEKNVNVTLYQNSEVKEFILDENVPFDENLQKLKDNKSDKVVLPSVFEWAIKKEKKVDVFICFINSVRSLCAPSKEDKTSTWNSLKNEFHNYRKHISSNSTKLVLMCLGSHKLPGFEDIKGGLTIHGFCPEIPSVIDCFREEFYK</sequence>
<reference evidence="8 9" key="1">
    <citation type="submission" date="2023-03" db="EMBL/GenBank/DDBJ databases">
        <title>Genome insight into feeding habits of ladybird beetles.</title>
        <authorList>
            <person name="Li H.-S."/>
            <person name="Huang Y.-H."/>
            <person name="Pang H."/>
        </authorList>
    </citation>
    <scope>NUCLEOTIDE SEQUENCE [LARGE SCALE GENOMIC DNA]</scope>
    <source>
        <strain evidence="8">SYSU_2023b</strain>
        <tissue evidence="8">Whole body</tissue>
    </source>
</reference>
<evidence type="ECO:0000256" key="1">
    <source>
        <dbReference type="ARBA" id="ARBA00004496"/>
    </source>
</evidence>
<dbReference type="InterPro" id="IPR040322">
    <property type="entry name" value="TROVE2"/>
</dbReference>
<dbReference type="Proteomes" id="UP001431783">
    <property type="component" value="Unassembled WGS sequence"/>
</dbReference>
<evidence type="ECO:0000259" key="7">
    <source>
        <dbReference type="PROSITE" id="PS50988"/>
    </source>
</evidence>
<dbReference type="GO" id="GO:0005737">
    <property type="term" value="C:cytoplasm"/>
    <property type="evidence" value="ECO:0007669"/>
    <property type="project" value="UniProtKB-SubCell"/>
</dbReference>
<dbReference type="InterPro" id="IPR036465">
    <property type="entry name" value="vWFA_dom_sf"/>
</dbReference>
<keyword evidence="5" id="KW-0694">RNA-binding</keyword>